<keyword evidence="6" id="KW-0573">Peptidoglycan synthesis</keyword>
<comment type="function">
    <text evidence="6">Peptidoglycan polymerase that is essential for cell wall elongation.</text>
</comment>
<evidence type="ECO:0000313" key="7">
    <source>
        <dbReference type="EMBL" id="MCR6544999.1"/>
    </source>
</evidence>
<dbReference type="RefSeq" id="WP_089608691.1">
    <property type="nucleotide sequence ID" value="NZ_CP022121.1"/>
</dbReference>
<gene>
    <name evidence="6 7" type="primary">rodA</name>
    <name evidence="7" type="ORF">NVS47_05610</name>
</gene>
<keyword evidence="8" id="KW-1185">Reference proteome</keyword>
<protein>
    <recommendedName>
        <fullName evidence="6">Peptidoglycan glycosyltransferase RodA</fullName>
        <shortName evidence="6">PGT</shortName>
        <ecNumber evidence="6">2.4.99.28</ecNumber>
    </recommendedName>
    <alternativeName>
        <fullName evidence="6">Cell elongation protein RodA</fullName>
    </alternativeName>
    <alternativeName>
        <fullName evidence="6">Cell wall polymerase</fullName>
    </alternativeName>
    <alternativeName>
        <fullName evidence="6">Peptidoglycan polymerase</fullName>
        <shortName evidence="6">PG polymerase</shortName>
    </alternativeName>
</protein>
<evidence type="ECO:0000256" key="2">
    <source>
        <dbReference type="ARBA" id="ARBA00022692"/>
    </source>
</evidence>
<feature type="transmembrane region" description="Helical" evidence="6">
    <location>
        <begin position="135"/>
        <end position="153"/>
    </location>
</feature>
<dbReference type="EC" id="2.4.99.28" evidence="6"/>
<feature type="transmembrane region" description="Helical" evidence="6">
    <location>
        <begin position="290"/>
        <end position="307"/>
    </location>
</feature>
<feature type="transmembrane region" description="Helical" evidence="6">
    <location>
        <begin position="319"/>
        <end position="338"/>
    </location>
</feature>
<comment type="subcellular location">
    <subcellularLocation>
        <location evidence="6">Cell membrane</location>
        <topology evidence="6">Multi-pass membrane protein</topology>
    </subcellularLocation>
    <subcellularLocation>
        <location evidence="1">Membrane</location>
        <topology evidence="1">Multi-pass membrane protein</topology>
    </subcellularLocation>
</comment>
<keyword evidence="3 6" id="KW-0133">Cell shape</keyword>
<accession>A0ABT1Y2A1</accession>
<feature type="transmembrane region" description="Helical" evidence="6">
    <location>
        <begin position="75"/>
        <end position="92"/>
    </location>
</feature>
<evidence type="ECO:0000256" key="1">
    <source>
        <dbReference type="ARBA" id="ARBA00004141"/>
    </source>
</evidence>
<dbReference type="PANTHER" id="PTHR30474">
    <property type="entry name" value="CELL CYCLE PROTEIN"/>
    <property type="match status" value="1"/>
</dbReference>
<name>A0ABT1Y2A1_9FIRM</name>
<feature type="transmembrane region" description="Helical" evidence="6">
    <location>
        <begin position="112"/>
        <end position="128"/>
    </location>
</feature>
<dbReference type="EMBL" id="JANPWE010000002">
    <property type="protein sequence ID" value="MCR6544999.1"/>
    <property type="molecule type" value="Genomic_DNA"/>
</dbReference>
<feature type="transmembrane region" description="Helical" evidence="6">
    <location>
        <begin position="182"/>
        <end position="203"/>
    </location>
</feature>
<keyword evidence="4 6" id="KW-1133">Transmembrane helix</keyword>
<feature type="transmembrane region" description="Helical" evidence="6">
    <location>
        <begin position="159"/>
        <end position="175"/>
    </location>
</feature>
<keyword evidence="2 6" id="KW-0812">Transmembrane</keyword>
<evidence type="ECO:0000256" key="4">
    <source>
        <dbReference type="ARBA" id="ARBA00022989"/>
    </source>
</evidence>
<comment type="caution">
    <text evidence="7">The sequence shown here is derived from an EMBL/GenBank/DDBJ whole genome shotgun (WGS) entry which is preliminary data.</text>
</comment>
<sequence>MFNTRFLKNIDWIFMGSLLAIILVSLVILRSASANVFDDPYYFVKRQVLWAVVGLLLMFFVASFDYSYLARFGNYIYLVNIALLLAVFVLGYESKGAQRWIDLGFFDLQPSELAKVAIIISFAAFLVKRQGGLETIWDLIPCLVYVGIPLLLILKQPDLGTSLVFLAILLGMLWVGGANPRIIMIILLVILLFVLIIFGILFISTDGFQKVPEDLPIPLPFKPYQLLRLVIFINPDMDPLGAGYHVIQSKVAIGSGGFWGKGYQQGSQVQGDFLPEHHTDFVFSTIGEELGFLGGIGVLGLYLILLWRMIYIAKDARDLFGSLIVTGVASMLVFQILINTGMTMGIMPVTGIPLPFLTYGGSGMLSNMIAMGLVLSVNLHKQNLLF</sequence>
<dbReference type="PANTHER" id="PTHR30474:SF1">
    <property type="entry name" value="PEPTIDOGLYCAN GLYCOSYLTRANSFERASE MRDB"/>
    <property type="match status" value="1"/>
</dbReference>
<keyword evidence="5 6" id="KW-0472">Membrane</keyword>
<evidence type="ECO:0000256" key="5">
    <source>
        <dbReference type="ARBA" id="ARBA00023136"/>
    </source>
</evidence>
<dbReference type="Pfam" id="PF01098">
    <property type="entry name" value="FTSW_RODA_SPOVE"/>
    <property type="match status" value="1"/>
</dbReference>
<dbReference type="NCBIfam" id="TIGR02210">
    <property type="entry name" value="rodA_shape"/>
    <property type="match status" value="1"/>
</dbReference>
<evidence type="ECO:0000256" key="3">
    <source>
        <dbReference type="ARBA" id="ARBA00022960"/>
    </source>
</evidence>
<keyword evidence="6" id="KW-0328">Glycosyltransferase</keyword>
<organism evidence="7 8">
    <name type="scientific">Dehalobacterium formicoaceticum</name>
    <dbReference type="NCBI Taxonomy" id="51515"/>
    <lineage>
        <taxon>Bacteria</taxon>
        <taxon>Bacillati</taxon>
        <taxon>Bacillota</taxon>
        <taxon>Clostridia</taxon>
        <taxon>Eubacteriales</taxon>
        <taxon>Peptococcaceae</taxon>
        <taxon>Dehalobacterium</taxon>
    </lineage>
</organism>
<keyword evidence="6" id="KW-0961">Cell wall biogenesis/degradation</keyword>
<feature type="transmembrane region" description="Helical" evidence="6">
    <location>
        <begin position="358"/>
        <end position="379"/>
    </location>
</feature>
<evidence type="ECO:0000313" key="8">
    <source>
        <dbReference type="Proteomes" id="UP001524944"/>
    </source>
</evidence>
<proteinExistence type="inferred from homology"/>
<comment type="similarity">
    <text evidence="6">Belongs to the SEDS family. MrdB/RodA subfamily.</text>
</comment>
<feature type="transmembrane region" description="Helical" evidence="6">
    <location>
        <begin position="12"/>
        <end position="29"/>
    </location>
</feature>
<evidence type="ECO:0000256" key="6">
    <source>
        <dbReference type="HAMAP-Rule" id="MF_02079"/>
    </source>
</evidence>
<comment type="pathway">
    <text evidence="6">Cell wall biogenesis; peptidoglycan biosynthesis.</text>
</comment>
<dbReference type="Proteomes" id="UP001524944">
    <property type="component" value="Unassembled WGS sequence"/>
</dbReference>
<feature type="transmembrane region" description="Helical" evidence="6">
    <location>
        <begin position="49"/>
        <end position="68"/>
    </location>
</feature>
<keyword evidence="6" id="KW-1003">Cell membrane</keyword>
<comment type="catalytic activity">
    <reaction evidence="6">
        <text>[GlcNAc-(1-&gt;4)-Mur2Ac(oyl-L-Ala-gamma-D-Glu-L-Lys-D-Ala-D-Ala)](n)-di-trans,octa-cis-undecaprenyl diphosphate + beta-D-GlcNAc-(1-&gt;4)-Mur2Ac(oyl-L-Ala-gamma-D-Glu-L-Lys-D-Ala-D-Ala)-di-trans,octa-cis-undecaprenyl diphosphate = [GlcNAc-(1-&gt;4)-Mur2Ac(oyl-L-Ala-gamma-D-Glu-L-Lys-D-Ala-D-Ala)](n+1)-di-trans,octa-cis-undecaprenyl diphosphate + di-trans,octa-cis-undecaprenyl diphosphate + H(+)</text>
        <dbReference type="Rhea" id="RHEA:23708"/>
        <dbReference type="Rhea" id="RHEA-COMP:9602"/>
        <dbReference type="Rhea" id="RHEA-COMP:9603"/>
        <dbReference type="ChEBI" id="CHEBI:15378"/>
        <dbReference type="ChEBI" id="CHEBI:58405"/>
        <dbReference type="ChEBI" id="CHEBI:60033"/>
        <dbReference type="ChEBI" id="CHEBI:78435"/>
        <dbReference type="EC" id="2.4.99.28"/>
    </reaction>
</comment>
<reference evidence="7 8" key="1">
    <citation type="submission" date="2022-08" db="EMBL/GenBank/DDBJ databases">
        <title>Proteogenomics of the novel Dehalobacterium formicoaceticum strain EZ94 highlights a key role of methyltransferases during anaerobic dichloromethane degradation.</title>
        <authorList>
            <person name="Wasmund K."/>
        </authorList>
    </citation>
    <scope>NUCLEOTIDE SEQUENCE [LARGE SCALE GENOMIC DNA]</scope>
    <source>
        <strain evidence="7 8">EZ94</strain>
    </source>
</reference>
<dbReference type="InterPro" id="IPR011923">
    <property type="entry name" value="RodA/MrdB"/>
</dbReference>
<keyword evidence="6" id="KW-0808">Transferase</keyword>
<dbReference type="HAMAP" id="MF_02079">
    <property type="entry name" value="PGT_RodA"/>
    <property type="match status" value="1"/>
</dbReference>
<dbReference type="InterPro" id="IPR001182">
    <property type="entry name" value="FtsW/RodA"/>
</dbReference>